<dbReference type="OMA" id="RYFCEYT"/>
<dbReference type="Proteomes" id="UP000002872">
    <property type="component" value="Unassembled WGS sequence"/>
</dbReference>
<dbReference type="AlphaFoldDB" id="I3EIX2"/>
<name>I3EIX2_NEMP3</name>
<sequence length="509" mass="59639">MADIERTIETLQETDSAADTHNFIETQLDSVLDYLFLESYTESQKTCKLGVLDFIKTALFQKHVIPRLCTEKYIFGLRNIRKNGYAKKVSDGIMSLCYEIYSDGIKTLLENKPERLLSVIYRHSTLCYFEELLKSSDCNGIVELFPCFFSLSEQNFVTWIKFLANQNSVCMIFRFFVRLKRGQKDLQNLSKFLYLFVSFTGNVFRDSVYMKDTGKHYAHFYNEIEKRVDVLLDTIFVENDAVNRLSCLEVVREMIQVIEYMPEDSNVLPSLYNYLKGSEVLQYLSDGNHSAPACVKVIYLINTVMRTIRFKSSHTLKFMQETNILSHIGMYLYGTATHTITNEICLLLNEMIYVGKVFYINPIAEFCQAIRTTSFNQVIQIYSSSQKKHTPHASITDCITPVIYILYKLYYMCLHESTSRSKELKTYSRRFVVVDETTEQYKILQELEFLQDEQAYWYITTRVLEHSKRLSLEYCRALPEKLPNSEQLARYFCEYTASVLPAYPTWLFR</sequence>
<dbReference type="VEuPathDB" id="MicrosporidiaDB:NEQG_00988"/>
<accession>I3EIX2</accession>
<proteinExistence type="predicted"/>
<reference evidence="1" key="1">
    <citation type="submission" date="2011-01" db="EMBL/GenBank/DDBJ databases">
        <title>The Genome Sequence of Nematocida parisii strain ERTm3.</title>
        <authorList>
            <consortium name="The Broad Institute Genome Sequencing Platform"/>
            <consortium name="The Broad Institute Genome Sequencing Center for Infectious Disease"/>
            <person name="Cuomo C."/>
            <person name="Troemel E."/>
            <person name="Young S.K."/>
            <person name="Zeng Q."/>
            <person name="Gargeya S."/>
            <person name="Fitzgerald M."/>
            <person name="Haas B."/>
            <person name="Abouelleil A."/>
            <person name="Alvarado L."/>
            <person name="Arachchi H.M."/>
            <person name="Berlin A."/>
            <person name="Chapman S.B."/>
            <person name="Gearin G."/>
            <person name="Goldberg J."/>
            <person name="Griggs A."/>
            <person name="Gujja S."/>
            <person name="Hansen M."/>
            <person name="Heiman D."/>
            <person name="Howarth C."/>
            <person name="Larimer J."/>
            <person name="Lui A."/>
            <person name="MacDonald P.J.P."/>
            <person name="McCowen C."/>
            <person name="Montmayeur A."/>
            <person name="Murphy C."/>
            <person name="Neiman D."/>
            <person name="Pearson M."/>
            <person name="Priest M."/>
            <person name="Roberts A."/>
            <person name="Saif S."/>
            <person name="Shea T."/>
            <person name="Sisk P."/>
            <person name="Stolte C."/>
            <person name="Sykes S."/>
            <person name="Wortman J."/>
            <person name="Nusbaum C."/>
            <person name="Birren B."/>
        </authorList>
    </citation>
    <scope>NUCLEOTIDE SEQUENCE</scope>
    <source>
        <strain evidence="1">ERTm3</strain>
    </source>
</reference>
<dbReference type="EMBL" id="GL870877">
    <property type="protein sequence ID" value="EIJ89169.1"/>
    <property type="molecule type" value="Genomic_DNA"/>
</dbReference>
<protein>
    <submittedName>
        <fullName evidence="1">Uncharacterized protein</fullName>
    </submittedName>
</protein>
<keyword evidence="2" id="KW-1185">Reference proteome</keyword>
<evidence type="ECO:0000313" key="2">
    <source>
        <dbReference type="Proteomes" id="UP000002872"/>
    </source>
</evidence>
<dbReference type="OrthoDB" id="2186337at2759"/>
<organism evidence="1 2">
    <name type="scientific">Nematocida parisii (strain ERTm3)</name>
    <name type="common">Nematode killer fungus</name>
    <dbReference type="NCBI Taxonomy" id="935791"/>
    <lineage>
        <taxon>Eukaryota</taxon>
        <taxon>Fungi</taxon>
        <taxon>Fungi incertae sedis</taxon>
        <taxon>Microsporidia</taxon>
        <taxon>Nematocida</taxon>
    </lineage>
</organism>
<evidence type="ECO:0000313" key="1">
    <source>
        <dbReference type="EMBL" id="EIJ89169.1"/>
    </source>
</evidence>
<dbReference type="HOGENOM" id="CLU_535376_0_0_1"/>
<gene>
    <name evidence="1" type="ORF">NEQG_00988</name>
</gene>
<dbReference type="InParanoid" id="I3EIX2"/>